<proteinExistence type="predicted"/>
<dbReference type="EMBL" id="CADEPI010000142">
    <property type="protein sequence ID" value="CAB3377243.1"/>
    <property type="molecule type" value="Genomic_DNA"/>
</dbReference>
<dbReference type="AlphaFoldDB" id="A0A8S1DH95"/>
<comment type="caution">
    <text evidence="1">The sequence shown here is derived from an EMBL/GenBank/DDBJ whole genome shotgun (WGS) entry which is preliminary data.</text>
</comment>
<reference evidence="1 2" key="1">
    <citation type="submission" date="2020-04" db="EMBL/GenBank/DDBJ databases">
        <authorList>
            <person name="Alioto T."/>
            <person name="Alioto T."/>
            <person name="Gomez Garrido J."/>
        </authorList>
    </citation>
    <scope>NUCLEOTIDE SEQUENCE [LARGE SCALE GENOMIC DNA]</scope>
</reference>
<keyword evidence="2" id="KW-1185">Reference proteome</keyword>
<sequence length="282" mass="32856">MTLNGFRRKKSFLKSSWIQFKMNRREEVQPAPTHPLLDPQNPKVKSTLNAMNYEIAKHVARNVDEYAHEKSDLLKFLISSDMRQMTINILSKNVCKNPEGDGEHYENLLIVLKRLLDHETKFFDTGAFLSHCQRIENGYRMQMLLRFVPQCAPNLICLVIDDLFMANSISHPTTIDAICSLKQLRCLTIKKDFFDKDVILNRFCKEIPFLRYIDAPDTKIDCFIHIQSGIIKNFPKLFPKTRYANNAAQTLTPIEYNSMMMVVFHKAFSKISVIYFKVKSLH</sequence>
<accession>A0A8S1DH95</accession>
<evidence type="ECO:0000313" key="2">
    <source>
        <dbReference type="Proteomes" id="UP000494165"/>
    </source>
</evidence>
<name>A0A8S1DH95_9INSE</name>
<protein>
    <submittedName>
        <fullName evidence="1">Uncharacterized protein</fullName>
    </submittedName>
</protein>
<evidence type="ECO:0000313" key="1">
    <source>
        <dbReference type="EMBL" id="CAB3377243.1"/>
    </source>
</evidence>
<dbReference type="Proteomes" id="UP000494165">
    <property type="component" value="Unassembled WGS sequence"/>
</dbReference>
<gene>
    <name evidence="1" type="ORF">CLODIP_2_CD07119</name>
</gene>
<organism evidence="1 2">
    <name type="scientific">Cloeon dipterum</name>
    <dbReference type="NCBI Taxonomy" id="197152"/>
    <lineage>
        <taxon>Eukaryota</taxon>
        <taxon>Metazoa</taxon>
        <taxon>Ecdysozoa</taxon>
        <taxon>Arthropoda</taxon>
        <taxon>Hexapoda</taxon>
        <taxon>Insecta</taxon>
        <taxon>Pterygota</taxon>
        <taxon>Palaeoptera</taxon>
        <taxon>Ephemeroptera</taxon>
        <taxon>Pisciforma</taxon>
        <taxon>Baetidae</taxon>
        <taxon>Cloeon</taxon>
    </lineage>
</organism>